<evidence type="ECO:0000313" key="2">
    <source>
        <dbReference type="Proteomes" id="UP000030745"/>
    </source>
</evidence>
<dbReference type="VEuPathDB" id="FungiDB:SPRG_16969"/>
<dbReference type="EMBL" id="KK583653">
    <property type="protein sequence ID" value="KDO17468.1"/>
    <property type="molecule type" value="Genomic_DNA"/>
</dbReference>
<dbReference type="OrthoDB" id="60283at2759"/>
<proteinExistence type="predicted"/>
<dbReference type="GeneID" id="24138544"/>
<dbReference type="KEGG" id="spar:SPRG_16969"/>
<dbReference type="RefSeq" id="XP_012211822.1">
    <property type="nucleotide sequence ID" value="XM_012356432.1"/>
</dbReference>
<protein>
    <submittedName>
        <fullName evidence="1">Uncharacterized protein</fullName>
    </submittedName>
</protein>
<sequence length="72" mass="7901">MDAIAFVCSVADARLEPRLMATATECGSRVLVQDLAHQGCDAIDALDSHRKQQCHLAILFFLSLHRHSIALV</sequence>
<name>A0A067BH21_SAPPC</name>
<organism evidence="1 2">
    <name type="scientific">Saprolegnia parasitica (strain CBS 223.65)</name>
    <dbReference type="NCBI Taxonomy" id="695850"/>
    <lineage>
        <taxon>Eukaryota</taxon>
        <taxon>Sar</taxon>
        <taxon>Stramenopiles</taxon>
        <taxon>Oomycota</taxon>
        <taxon>Saprolegniomycetes</taxon>
        <taxon>Saprolegniales</taxon>
        <taxon>Saprolegniaceae</taxon>
        <taxon>Saprolegnia</taxon>
    </lineage>
</organism>
<reference evidence="1 2" key="1">
    <citation type="journal article" date="2013" name="PLoS Genet.">
        <title>Distinctive expansion of potential virulence genes in the genome of the oomycete fish pathogen Saprolegnia parasitica.</title>
        <authorList>
            <person name="Jiang R.H."/>
            <person name="de Bruijn I."/>
            <person name="Haas B.J."/>
            <person name="Belmonte R."/>
            <person name="Lobach L."/>
            <person name="Christie J."/>
            <person name="van den Ackerveken G."/>
            <person name="Bottin A."/>
            <person name="Bulone V."/>
            <person name="Diaz-Moreno S.M."/>
            <person name="Dumas B."/>
            <person name="Fan L."/>
            <person name="Gaulin E."/>
            <person name="Govers F."/>
            <person name="Grenville-Briggs L.J."/>
            <person name="Horner N.R."/>
            <person name="Levin J.Z."/>
            <person name="Mammella M."/>
            <person name="Meijer H.J."/>
            <person name="Morris P."/>
            <person name="Nusbaum C."/>
            <person name="Oome S."/>
            <person name="Phillips A.J."/>
            <person name="van Rooyen D."/>
            <person name="Rzeszutek E."/>
            <person name="Saraiva M."/>
            <person name="Secombes C.J."/>
            <person name="Seidl M.F."/>
            <person name="Snel B."/>
            <person name="Stassen J.H."/>
            <person name="Sykes S."/>
            <person name="Tripathy S."/>
            <person name="van den Berg H."/>
            <person name="Vega-Arreguin J.C."/>
            <person name="Wawra S."/>
            <person name="Young S.K."/>
            <person name="Zeng Q."/>
            <person name="Dieguez-Uribeondo J."/>
            <person name="Russ C."/>
            <person name="Tyler B.M."/>
            <person name="van West P."/>
        </authorList>
    </citation>
    <scope>NUCLEOTIDE SEQUENCE [LARGE SCALE GENOMIC DNA]</scope>
    <source>
        <strain evidence="1 2">CBS 223.65</strain>
    </source>
</reference>
<dbReference type="Proteomes" id="UP000030745">
    <property type="component" value="Unassembled WGS sequence"/>
</dbReference>
<dbReference type="AlphaFoldDB" id="A0A067BH21"/>
<evidence type="ECO:0000313" key="1">
    <source>
        <dbReference type="EMBL" id="KDO17468.1"/>
    </source>
</evidence>
<accession>A0A067BH21</accession>
<gene>
    <name evidence="1" type="ORF">SPRG_16969</name>
</gene>
<keyword evidence="2" id="KW-1185">Reference proteome</keyword>